<evidence type="ECO:0000313" key="1">
    <source>
        <dbReference type="EMBL" id="KAJ7695307.1"/>
    </source>
</evidence>
<dbReference type="EMBL" id="JARKIB010000660">
    <property type="protein sequence ID" value="KAJ7695307.1"/>
    <property type="molecule type" value="Genomic_DNA"/>
</dbReference>
<keyword evidence="3" id="KW-1185">Reference proteome</keyword>
<sequence length="504" mass="54369">MSPDASLAILQPTALPHVPTCGVYSLYVHRALRNCVGTAAHGALKPAPRVDVIPSSSDSALVLRLSSDPYGVCFDLHQRDREFRQTWNVPKTGFQLEQILPRGLVNKGVLCTQKRNVLLFVGVLVLRARALNWSRARIFVLKGDARMICYEDAGPRVEDDGAWTRHGVRREEARGSGRGVGRATVREGSTTWAAAGRCMRVDERGEQRTTRTRVPRAARDCVQGADTEGFLDAGYGCRGGRQPTFCCACSGRPGPATACSAVRVVAGGGVSDTRAPRAGEMGRTQMWWSCITLCTSGWNTWKLQLELLVLGRGCAGGGCCCGAGDAADAAVEMSGFEGVTGGERARKSFCVSTVRAEGGWCMNFADHARSCTWGQEGTMMCALTSNLSQRGRVRERRAQCVVFVVSLWSRAMAADAEEAQDAECLGAVVPRSHNRRVGAQSSFGLFLDPLRMRTFLSFPQADTYAQAGVVHRVVALLTSKTSAVHFSLPASRLWGRAVISPAAH</sequence>
<reference evidence="2" key="1">
    <citation type="submission" date="2023-03" db="EMBL/GenBank/DDBJ databases">
        <title>Massive genome expansion in bonnet fungi (Mycena s.s.) driven by repeated elements and novel gene families across ecological guilds.</title>
        <authorList>
            <consortium name="Lawrence Berkeley National Laboratory"/>
            <person name="Harder C.B."/>
            <person name="Miyauchi S."/>
            <person name="Viragh M."/>
            <person name="Kuo A."/>
            <person name="Thoen E."/>
            <person name="Andreopoulos B."/>
            <person name="Lu D."/>
            <person name="Skrede I."/>
            <person name="Drula E."/>
            <person name="Henrissat B."/>
            <person name="Morin E."/>
            <person name="Kohler A."/>
            <person name="Barry K."/>
            <person name="LaButti K."/>
            <person name="Morin E."/>
            <person name="Salamov A."/>
            <person name="Lipzen A."/>
            <person name="Mereny Z."/>
            <person name="Hegedus B."/>
            <person name="Baldrian P."/>
            <person name="Stursova M."/>
            <person name="Weitz H."/>
            <person name="Taylor A."/>
            <person name="Grigoriev I.V."/>
            <person name="Nagy L.G."/>
            <person name="Martin F."/>
            <person name="Kauserud H."/>
        </authorList>
    </citation>
    <scope>NUCLEOTIDE SEQUENCE</scope>
    <source>
        <strain evidence="2">CBHHK182m</strain>
    </source>
</reference>
<dbReference type="EMBL" id="JARKIB010000085">
    <property type="protein sequence ID" value="KAJ7744920.1"/>
    <property type="molecule type" value="Genomic_DNA"/>
</dbReference>
<proteinExistence type="predicted"/>
<name>A0AAD7IKI3_9AGAR</name>
<dbReference type="AlphaFoldDB" id="A0AAD7IKI3"/>
<comment type="caution">
    <text evidence="2">The sequence shown here is derived from an EMBL/GenBank/DDBJ whole genome shotgun (WGS) entry which is preliminary data.</text>
</comment>
<protein>
    <submittedName>
        <fullName evidence="2">Uncharacterized protein</fullName>
    </submittedName>
</protein>
<accession>A0AAD7IKI3</accession>
<evidence type="ECO:0000313" key="3">
    <source>
        <dbReference type="Proteomes" id="UP001215598"/>
    </source>
</evidence>
<evidence type="ECO:0000313" key="2">
    <source>
        <dbReference type="EMBL" id="KAJ7744920.1"/>
    </source>
</evidence>
<gene>
    <name evidence="2" type="ORF">B0H16DRAFT_1693113</name>
    <name evidence="1" type="ORF">B0H16DRAFT_1706612</name>
</gene>
<dbReference type="Proteomes" id="UP001215598">
    <property type="component" value="Unassembled WGS sequence"/>
</dbReference>
<organism evidence="2 3">
    <name type="scientific">Mycena metata</name>
    <dbReference type="NCBI Taxonomy" id="1033252"/>
    <lineage>
        <taxon>Eukaryota</taxon>
        <taxon>Fungi</taxon>
        <taxon>Dikarya</taxon>
        <taxon>Basidiomycota</taxon>
        <taxon>Agaricomycotina</taxon>
        <taxon>Agaricomycetes</taxon>
        <taxon>Agaricomycetidae</taxon>
        <taxon>Agaricales</taxon>
        <taxon>Marasmiineae</taxon>
        <taxon>Mycenaceae</taxon>
        <taxon>Mycena</taxon>
    </lineage>
</organism>